<dbReference type="EMBL" id="JBHTCH010000012">
    <property type="protein sequence ID" value="MFC7360592.1"/>
    <property type="molecule type" value="Genomic_DNA"/>
</dbReference>
<evidence type="ECO:0000313" key="1">
    <source>
        <dbReference type="EMBL" id="MFC7360592.1"/>
    </source>
</evidence>
<protein>
    <recommendedName>
        <fullName evidence="3">Roadblock/LAMTOR2 domain-containing protein</fullName>
    </recommendedName>
</protein>
<dbReference type="Proteomes" id="UP001596524">
    <property type="component" value="Unassembled WGS sequence"/>
</dbReference>
<accession>A0ABW2MZW0</accession>
<evidence type="ECO:0008006" key="3">
    <source>
        <dbReference type="Google" id="ProtNLM"/>
    </source>
</evidence>
<gene>
    <name evidence="1" type="ORF">ACFQO6_09950</name>
</gene>
<sequence>MAAPLIPPPLLRGGASWVGRASHHRRHQVRSGGSAPLAGVQTLWESLVEVLRAIEGPSSALLCTADGSAVATFGLPRSDVPRVSFETGSAFAARTPSAGVETIELTADQRHTVIAWVPGPPQQHHLLSVTAEGVSPPLLHAWTQRAAEDLGELLAAQP</sequence>
<comment type="caution">
    <text evidence="1">The sequence shown here is derived from an EMBL/GenBank/DDBJ whole genome shotgun (WGS) entry which is preliminary data.</text>
</comment>
<keyword evidence="2" id="KW-1185">Reference proteome</keyword>
<proteinExistence type="predicted"/>
<reference evidence="2" key="1">
    <citation type="journal article" date="2019" name="Int. J. Syst. Evol. Microbiol.">
        <title>The Global Catalogue of Microorganisms (GCM) 10K type strain sequencing project: providing services to taxonomists for standard genome sequencing and annotation.</title>
        <authorList>
            <consortium name="The Broad Institute Genomics Platform"/>
            <consortium name="The Broad Institute Genome Sequencing Center for Infectious Disease"/>
            <person name="Wu L."/>
            <person name="Ma J."/>
        </authorList>
    </citation>
    <scope>NUCLEOTIDE SEQUENCE [LARGE SCALE GENOMIC DNA]</scope>
    <source>
        <strain evidence="2">FCH27</strain>
    </source>
</reference>
<dbReference type="RefSeq" id="WP_255891849.1">
    <property type="nucleotide sequence ID" value="NZ_JAFMZM010000005.1"/>
</dbReference>
<evidence type="ECO:0000313" key="2">
    <source>
        <dbReference type="Proteomes" id="UP001596524"/>
    </source>
</evidence>
<name>A0ABW2MZW0_9ACTN</name>
<organism evidence="1 2">
    <name type="scientific">Nocardioides astragali</name>
    <dbReference type="NCBI Taxonomy" id="1776736"/>
    <lineage>
        <taxon>Bacteria</taxon>
        <taxon>Bacillati</taxon>
        <taxon>Actinomycetota</taxon>
        <taxon>Actinomycetes</taxon>
        <taxon>Propionibacteriales</taxon>
        <taxon>Nocardioidaceae</taxon>
        <taxon>Nocardioides</taxon>
    </lineage>
</organism>